<organism evidence="1">
    <name type="scientific">Eucampia antarctica</name>
    <dbReference type="NCBI Taxonomy" id="49252"/>
    <lineage>
        <taxon>Eukaryota</taxon>
        <taxon>Sar</taxon>
        <taxon>Stramenopiles</taxon>
        <taxon>Ochrophyta</taxon>
        <taxon>Bacillariophyta</taxon>
        <taxon>Mediophyceae</taxon>
        <taxon>Biddulphiophycidae</taxon>
        <taxon>Hemiaulales</taxon>
        <taxon>Hemiaulaceae</taxon>
        <taxon>Eucampia</taxon>
    </lineage>
</organism>
<proteinExistence type="predicted"/>
<protein>
    <submittedName>
        <fullName evidence="1">Uncharacterized protein</fullName>
    </submittedName>
</protein>
<sequence>MILNNNANPNQLRTIYREKASLFLLSMGKEATEYDGNKKDINTIEIANSLILGSHCTINKNNLYNNKDNKSNAGISILQNRKDASMSTNSNELEDQEEEMSRLEKYRNQLWKNSSAARTIISANNDTGDNFKPKKTTATTCVVKIKEEIQ</sequence>
<name>A0A7S2R2H9_9STRA</name>
<dbReference type="AlphaFoldDB" id="A0A7S2R2H9"/>
<gene>
    <name evidence="1" type="ORF">EANT1437_LOCUS2699</name>
</gene>
<accession>A0A7S2R2H9</accession>
<dbReference type="EMBL" id="HBHI01005388">
    <property type="protein sequence ID" value="CAD9658897.1"/>
    <property type="molecule type" value="Transcribed_RNA"/>
</dbReference>
<reference evidence="1" key="1">
    <citation type="submission" date="2021-01" db="EMBL/GenBank/DDBJ databases">
        <authorList>
            <person name="Corre E."/>
            <person name="Pelletier E."/>
            <person name="Niang G."/>
            <person name="Scheremetjew M."/>
            <person name="Finn R."/>
            <person name="Kale V."/>
            <person name="Holt S."/>
            <person name="Cochrane G."/>
            <person name="Meng A."/>
            <person name="Brown T."/>
            <person name="Cohen L."/>
        </authorList>
    </citation>
    <scope>NUCLEOTIDE SEQUENCE</scope>
    <source>
        <strain evidence="1">CCMP1452</strain>
    </source>
</reference>
<evidence type="ECO:0000313" key="1">
    <source>
        <dbReference type="EMBL" id="CAD9658897.1"/>
    </source>
</evidence>